<keyword evidence="1" id="KW-0479">Metal-binding</keyword>
<dbReference type="PROSITE" id="PS00463">
    <property type="entry name" value="ZN2_CY6_FUNGAL_1"/>
    <property type="match status" value="1"/>
</dbReference>
<dbReference type="Proteomes" id="UP000030672">
    <property type="component" value="Unassembled WGS sequence"/>
</dbReference>
<evidence type="ECO:0000256" key="6">
    <source>
        <dbReference type="SAM" id="MobiDB-lite"/>
    </source>
</evidence>
<dbReference type="InterPro" id="IPR036864">
    <property type="entry name" value="Zn2-C6_fun-type_DNA-bd_sf"/>
</dbReference>
<dbReference type="SMART" id="SM00066">
    <property type="entry name" value="GAL4"/>
    <property type="match status" value="1"/>
</dbReference>
<dbReference type="InterPro" id="IPR001138">
    <property type="entry name" value="Zn2Cys6_DnaBD"/>
</dbReference>
<accession>A0A074VZB9</accession>
<evidence type="ECO:0000256" key="5">
    <source>
        <dbReference type="ARBA" id="ARBA00023242"/>
    </source>
</evidence>
<dbReference type="SUPFAM" id="SSF57701">
    <property type="entry name" value="Zn2/Cys6 DNA-binding domain"/>
    <property type="match status" value="1"/>
</dbReference>
<dbReference type="PRINTS" id="PR00755">
    <property type="entry name" value="AFLATOXINBRP"/>
</dbReference>
<dbReference type="PANTHER" id="PTHR31069">
    <property type="entry name" value="OLEATE-ACTIVATED TRANSCRIPTION FACTOR 1-RELATED"/>
    <property type="match status" value="1"/>
</dbReference>
<dbReference type="RefSeq" id="XP_040883163.1">
    <property type="nucleotide sequence ID" value="XM_041024288.1"/>
</dbReference>
<dbReference type="InterPro" id="IPR013700">
    <property type="entry name" value="AflR"/>
</dbReference>
<dbReference type="STRING" id="1043003.A0A074VZB9"/>
<keyword evidence="9" id="KW-1185">Reference proteome</keyword>
<keyword evidence="2" id="KW-0805">Transcription regulation</keyword>
<evidence type="ECO:0000256" key="2">
    <source>
        <dbReference type="ARBA" id="ARBA00023015"/>
    </source>
</evidence>
<dbReference type="PROSITE" id="PS50048">
    <property type="entry name" value="ZN2_CY6_FUNGAL_2"/>
    <property type="match status" value="1"/>
</dbReference>
<dbReference type="EMBL" id="KL584826">
    <property type="protein sequence ID" value="KEQ66140.1"/>
    <property type="molecule type" value="Genomic_DNA"/>
</dbReference>
<evidence type="ECO:0000256" key="1">
    <source>
        <dbReference type="ARBA" id="ARBA00022723"/>
    </source>
</evidence>
<dbReference type="GO" id="GO:0008270">
    <property type="term" value="F:zinc ion binding"/>
    <property type="evidence" value="ECO:0007669"/>
    <property type="project" value="InterPro"/>
</dbReference>
<keyword evidence="3" id="KW-0238">DNA-binding</keyword>
<feature type="compositionally biased region" description="Basic residues" evidence="6">
    <location>
        <begin position="55"/>
        <end position="68"/>
    </location>
</feature>
<dbReference type="GO" id="GO:0005634">
    <property type="term" value="C:nucleus"/>
    <property type="evidence" value="ECO:0007669"/>
    <property type="project" value="InterPro"/>
</dbReference>
<sequence length="489" mass="53130">MSSSHQSNRHVDGSRLRSSCNACTDAKIGCTKEKPTCSRCSRRDEVCVYAPARRAGRPNRHKANRASSHRLERGALSPRSPPLHMNPASYTDFLPQFPDMTTARSSNQVASPLDFPSFSQNDINSYLESIGPIFDDLIPGDDGSTRSLGGDSGIGLSSESNTTLGHDSGQIGSGCENITTLMTDGDPDGDKEMMNSPLRPGPTETIPSPELFAMANMFNMNSTTPHQVFPHGAMNTSGQNTQLPTSSEQRRKSASCDCRIKCSALLDRMAAFRADASLDSSSCGPPVFEDVIEQNDSTIEIVREILDCSCSNNNNSTLYILSLVIFETLGWYAATALAVKSSRKPRDATTAYSDAGLQEIMVRPPSASNERCGNTIEVEAYHEHMIYQSLITKLYCVRRVGTSLSQRLLAAEEKSKIKANAKVPLSCPTDNTSKSRLAAAAQDILIYGDIFQNTSLGPRADGIWKSLEIGLRTRLKEVSQGIVEALREA</sequence>
<dbReference type="PANTHER" id="PTHR31069:SF31">
    <property type="entry name" value="MONODICTYPHENONE CLUSTER TRANSCRIPTION FACTOR-RELATED"/>
    <property type="match status" value="1"/>
</dbReference>
<evidence type="ECO:0000313" key="9">
    <source>
        <dbReference type="Proteomes" id="UP000030672"/>
    </source>
</evidence>
<dbReference type="Pfam" id="PF00172">
    <property type="entry name" value="Zn_clus"/>
    <property type="match status" value="1"/>
</dbReference>
<feature type="domain" description="Zn(2)-C6 fungal-type" evidence="7">
    <location>
        <begin position="19"/>
        <end position="49"/>
    </location>
</feature>
<dbReference type="GeneID" id="63917661"/>
<keyword evidence="5" id="KW-0539">Nucleus</keyword>
<protein>
    <recommendedName>
        <fullName evidence="7">Zn(2)-C6 fungal-type domain-containing protein</fullName>
    </recommendedName>
</protein>
<dbReference type="GO" id="GO:0003677">
    <property type="term" value="F:DNA binding"/>
    <property type="evidence" value="ECO:0007669"/>
    <property type="project" value="UniProtKB-KW"/>
</dbReference>
<dbReference type="CDD" id="cd00067">
    <property type="entry name" value="GAL4"/>
    <property type="match status" value="1"/>
</dbReference>
<name>A0A074VZB9_AURM1</name>
<evidence type="ECO:0000256" key="4">
    <source>
        <dbReference type="ARBA" id="ARBA00023163"/>
    </source>
</evidence>
<gene>
    <name evidence="8" type="ORF">M437DRAFT_63650</name>
</gene>
<dbReference type="GO" id="GO:0045122">
    <property type="term" value="P:aflatoxin biosynthetic process"/>
    <property type="evidence" value="ECO:0007669"/>
    <property type="project" value="InterPro"/>
</dbReference>
<reference evidence="8 9" key="1">
    <citation type="journal article" date="2014" name="BMC Genomics">
        <title>Genome sequencing of four Aureobasidium pullulans varieties: biotechnological potential, stress tolerance, and description of new species.</title>
        <authorList>
            <person name="Gostin Ar C."/>
            <person name="Ohm R.A."/>
            <person name="Kogej T."/>
            <person name="Sonjak S."/>
            <person name="Turk M."/>
            <person name="Zajc J."/>
            <person name="Zalar P."/>
            <person name="Grube M."/>
            <person name="Sun H."/>
            <person name="Han J."/>
            <person name="Sharma A."/>
            <person name="Chiniquy J."/>
            <person name="Ngan C.Y."/>
            <person name="Lipzen A."/>
            <person name="Barry K."/>
            <person name="Grigoriev I.V."/>
            <person name="Gunde-Cimerman N."/>
        </authorList>
    </citation>
    <scope>NUCLEOTIDE SEQUENCE [LARGE SCALE GENOMIC DNA]</scope>
    <source>
        <strain evidence="8 9">CBS 110374</strain>
    </source>
</reference>
<feature type="region of interest" description="Disordered" evidence="6">
    <location>
        <begin position="55"/>
        <end position="85"/>
    </location>
</feature>
<dbReference type="InterPro" id="IPR050675">
    <property type="entry name" value="OAF3"/>
</dbReference>
<evidence type="ECO:0000256" key="3">
    <source>
        <dbReference type="ARBA" id="ARBA00023125"/>
    </source>
</evidence>
<dbReference type="HOGENOM" id="CLU_031656_1_0_1"/>
<dbReference type="Gene3D" id="4.10.240.10">
    <property type="entry name" value="Zn(2)-C6 fungal-type DNA-binding domain"/>
    <property type="match status" value="1"/>
</dbReference>
<keyword evidence="4" id="KW-0804">Transcription</keyword>
<evidence type="ECO:0000259" key="7">
    <source>
        <dbReference type="PROSITE" id="PS50048"/>
    </source>
</evidence>
<evidence type="ECO:0000313" key="8">
    <source>
        <dbReference type="EMBL" id="KEQ66140.1"/>
    </source>
</evidence>
<dbReference type="Pfam" id="PF08493">
    <property type="entry name" value="AflR"/>
    <property type="match status" value="1"/>
</dbReference>
<organism evidence="8 9">
    <name type="scientific">Aureobasidium melanogenum (strain CBS 110374)</name>
    <name type="common">Aureobasidium pullulans var. melanogenum</name>
    <dbReference type="NCBI Taxonomy" id="1043003"/>
    <lineage>
        <taxon>Eukaryota</taxon>
        <taxon>Fungi</taxon>
        <taxon>Dikarya</taxon>
        <taxon>Ascomycota</taxon>
        <taxon>Pezizomycotina</taxon>
        <taxon>Dothideomycetes</taxon>
        <taxon>Dothideomycetidae</taxon>
        <taxon>Dothideales</taxon>
        <taxon>Saccotheciaceae</taxon>
        <taxon>Aureobasidium</taxon>
    </lineage>
</organism>
<dbReference type="GO" id="GO:0000981">
    <property type="term" value="F:DNA-binding transcription factor activity, RNA polymerase II-specific"/>
    <property type="evidence" value="ECO:0007669"/>
    <property type="project" value="InterPro"/>
</dbReference>
<dbReference type="AlphaFoldDB" id="A0A074VZB9"/>
<proteinExistence type="predicted"/>